<accession>A0AB34PFK7</accession>
<dbReference type="GO" id="GO:0051539">
    <property type="term" value="F:4 iron, 4 sulfur cluster binding"/>
    <property type="evidence" value="ECO:0007669"/>
    <property type="project" value="UniProtKB-KW"/>
</dbReference>
<evidence type="ECO:0000256" key="4">
    <source>
        <dbReference type="ARBA" id="ARBA00022723"/>
    </source>
</evidence>
<dbReference type="InterPro" id="IPR013785">
    <property type="entry name" value="Aldolase_TIM"/>
</dbReference>
<dbReference type="PANTHER" id="PTHR43787:SF3">
    <property type="entry name" value="ARYLSULFATASE REGULATORY PROTEIN"/>
    <property type="match status" value="1"/>
</dbReference>
<comment type="caution">
    <text evidence="8">The sequence shown here is derived from an EMBL/GenBank/DDBJ whole genome shotgun (WGS) entry which is preliminary data.</text>
</comment>
<dbReference type="EMBL" id="JQJC01000021">
    <property type="protein sequence ID" value="KGN93989.1"/>
    <property type="molecule type" value="Genomic_DNA"/>
</dbReference>
<dbReference type="SFLD" id="SFLDG01067">
    <property type="entry name" value="SPASM/twitch_domain_containing"/>
    <property type="match status" value="1"/>
</dbReference>
<reference evidence="8 9" key="1">
    <citation type="submission" date="2014-08" db="EMBL/GenBank/DDBJ databases">
        <title>Porphyromonas crevioricanis strain:COT-253_OH1447 Genome sequencing.</title>
        <authorList>
            <person name="Wallis C."/>
            <person name="Deusch O."/>
            <person name="O'Flynn C."/>
            <person name="Davis I."/>
            <person name="Jospin G."/>
            <person name="Darling A.E."/>
            <person name="Coil D.A."/>
            <person name="Alexiev A."/>
            <person name="Horsfall A."/>
            <person name="Kirkwood N."/>
            <person name="Harris S."/>
            <person name="Eisen J.A."/>
        </authorList>
    </citation>
    <scope>NUCLEOTIDE SEQUENCE [LARGE SCALE GENOMIC DNA]</scope>
    <source>
        <strain evidence="9">COT-253 OH1447</strain>
    </source>
</reference>
<dbReference type="RefSeq" id="WP_036890166.1">
    <property type="nucleotide sequence ID" value="NZ_JQJC01000021.1"/>
</dbReference>
<dbReference type="PANTHER" id="PTHR43787">
    <property type="entry name" value="FEMO COFACTOR BIOSYNTHESIS PROTEIN NIFB-RELATED"/>
    <property type="match status" value="1"/>
</dbReference>
<evidence type="ECO:0000256" key="2">
    <source>
        <dbReference type="ARBA" id="ARBA00022485"/>
    </source>
</evidence>
<evidence type="ECO:0000259" key="7">
    <source>
        <dbReference type="Pfam" id="PF04055"/>
    </source>
</evidence>
<dbReference type="Pfam" id="PF04055">
    <property type="entry name" value="Radical_SAM"/>
    <property type="match status" value="1"/>
</dbReference>
<name>A0AB34PFK7_9PORP</name>
<evidence type="ECO:0000256" key="3">
    <source>
        <dbReference type="ARBA" id="ARBA00022691"/>
    </source>
</evidence>
<keyword evidence="5" id="KW-0408">Iron</keyword>
<evidence type="ECO:0000256" key="6">
    <source>
        <dbReference type="ARBA" id="ARBA00023014"/>
    </source>
</evidence>
<dbReference type="InterPro" id="IPR023885">
    <property type="entry name" value="4Fe4S-binding_SPASM_dom"/>
</dbReference>
<gene>
    <name evidence="8" type="ORF">HQ38_07205</name>
</gene>
<dbReference type="CDD" id="cd01335">
    <property type="entry name" value="Radical_SAM"/>
    <property type="match status" value="1"/>
</dbReference>
<dbReference type="InterPro" id="IPR007197">
    <property type="entry name" value="rSAM"/>
</dbReference>
<dbReference type="InterPro" id="IPR058240">
    <property type="entry name" value="rSAM_sf"/>
</dbReference>
<keyword evidence="4" id="KW-0479">Metal-binding</keyword>
<keyword evidence="3" id="KW-0949">S-adenosyl-L-methionine</keyword>
<comment type="cofactor">
    <cofactor evidence="1">
        <name>[4Fe-4S] cluster</name>
        <dbReference type="ChEBI" id="CHEBI:49883"/>
    </cofactor>
</comment>
<evidence type="ECO:0000313" key="9">
    <source>
        <dbReference type="Proteomes" id="UP000030136"/>
    </source>
</evidence>
<organism evidence="8 9">
    <name type="scientific">Porphyromonas crevioricanis</name>
    <dbReference type="NCBI Taxonomy" id="393921"/>
    <lineage>
        <taxon>Bacteria</taxon>
        <taxon>Pseudomonadati</taxon>
        <taxon>Bacteroidota</taxon>
        <taxon>Bacteroidia</taxon>
        <taxon>Bacteroidales</taxon>
        <taxon>Porphyromonadaceae</taxon>
        <taxon>Porphyromonas</taxon>
    </lineage>
</organism>
<evidence type="ECO:0000256" key="5">
    <source>
        <dbReference type="ARBA" id="ARBA00023004"/>
    </source>
</evidence>
<feature type="domain" description="Radical SAM core" evidence="7">
    <location>
        <begin position="98"/>
        <end position="220"/>
    </location>
</feature>
<dbReference type="GO" id="GO:0003824">
    <property type="term" value="F:catalytic activity"/>
    <property type="evidence" value="ECO:0007669"/>
    <property type="project" value="InterPro"/>
</dbReference>
<evidence type="ECO:0000313" key="8">
    <source>
        <dbReference type="EMBL" id="KGN93989.1"/>
    </source>
</evidence>
<dbReference type="SUPFAM" id="SSF102114">
    <property type="entry name" value="Radical SAM enzymes"/>
    <property type="match status" value="1"/>
</dbReference>
<dbReference type="GO" id="GO:0046872">
    <property type="term" value="F:metal ion binding"/>
    <property type="evidence" value="ECO:0007669"/>
    <property type="project" value="UniProtKB-KW"/>
</dbReference>
<dbReference type="Proteomes" id="UP000030136">
    <property type="component" value="Unassembled WGS sequence"/>
</dbReference>
<dbReference type="SFLD" id="SFLDS00029">
    <property type="entry name" value="Radical_SAM"/>
    <property type="match status" value="1"/>
</dbReference>
<keyword evidence="2" id="KW-0004">4Fe-4S</keyword>
<evidence type="ECO:0000256" key="1">
    <source>
        <dbReference type="ARBA" id="ARBA00001966"/>
    </source>
</evidence>
<keyword evidence="6" id="KW-0411">Iron-sulfur</keyword>
<sequence length="438" mass="51743">MSTKKESKYNYRITTSDNIIWFNGLSRCYFKVAHKLSDRIQNLLRDNKISSLKKNSPNFYNQLVKSGFIVDDKFDEFSIIKSRYNDAVNERNYFLIILPTVNCNYKCWYCYQQHLPSHMSTETMEKIKKHISYVIKNFQITSLHIEWFGGEPFMYYNDVIKPLSQFAQILCRENNIQFRNTATTNGYYINSTIQKSMKSIEISQLQLTLDGLQDVHDQVKYAGENRSAFSISLSNMEQYLTLNETFRLYLRLNYTRENLSKEIVSQVNNFISVKNRSRVDVFFRKVWQESVDRGRVSLITEISQLFRDSGYQTPVMNDLNLDFKTCYADKRFFNTINWNGDVLKCTADEKTLYTNNPPGKLKADGQIEWQQGFLEDYYKIRFECDNCMECKHLPICMGRCPKSSEYLDGKRYCKMSLGDFSIEDSILQYISEVERYNI</sequence>
<dbReference type="Gene3D" id="3.20.20.70">
    <property type="entry name" value="Aldolase class I"/>
    <property type="match status" value="1"/>
</dbReference>
<dbReference type="NCBIfam" id="TIGR04085">
    <property type="entry name" value="rSAM_more_4Fe4S"/>
    <property type="match status" value="1"/>
</dbReference>
<protein>
    <recommendedName>
        <fullName evidence="7">Radical SAM core domain-containing protein</fullName>
    </recommendedName>
</protein>
<proteinExistence type="predicted"/>
<dbReference type="AlphaFoldDB" id="A0AB34PFK7"/>